<feature type="repeat" description="Pumilio" evidence="5">
    <location>
        <begin position="504"/>
        <end position="541"/>
    </location>
</feature>
<dbReference type="PROSITE" id="PS50303">
    <property type="entry name" value="PUM_HD"/>
    <property type="match status" value="1"/>
</dbReference>
<organism evidence="7 8">
    <name type="scientific">Handroanthus impetiginosus</name>
    <dbReference type="NCBI Taxonomy" id="429701"/>
    <lineage>
        <taxon>Eukaryota</taxon>
        <taxon>Viridiplantae</taxon>
        <taxon>Streptophyta</taxon>
        <taxon>Embryophyta</taxon>
        <taxon>Tracheophyta</taxon>
        <taxon>Spermatophyta</taxon>
        <taxon>Magnoliopsida</taxon>
        <taxon>eudicotyledons</taxon>
        <taxon>Gunneridae</taxon>
        <taxon>Pentapetalae</taxon>
        <taxon>asterids</taxon>
        <taxon>lamiids</taxon>
        <taxon>Lamiales</taxon>
        <taxon>Bignoniaceae</taxon>
        <taxon>Crescentiina</taxon>
        <taxon>Tabebuia alliance</taxon>
        <taxon>Handroanthus</taxon>
    </lineage>
</organism>
<dbReference type="InterPro" id="IPR011989">
    <property type="entry name" value="ARM-like"/>
</dbReference>
<evidence type="ECO:0000313" key="8">
    <source>
        <dbReference type="Proteomes" id="UP000231279"/>
    </source>
</evidence>
<protein>
    <submittedName>
        <fullName evidence="7">Translational repressor MPT5/PUF4 and related RNA-binding proteins (Puf superfamily)</fullName>
    </submittedName>
</protein>
<dbReference type="InterPro" id="IPR016024">
    <property type="entry name" value="ARM-type_fold"/>
</dbReference>
<dbReference type="InterPro" id="IPR033712">
    <property type="entry name" value="Pumilio_RNA-bd"/>
</dbReference>
<dbReference type="PROSITE" id="PS50302">
    <property type="entry name" value="PUM"/>
    <property type="match status" value="7"/>
</dbReference>
<dbReference type="FunFam" id="1.25.10.10:FF:000237">
    <property type="entry name" value="Pumilio homolog 9"/>
    <property type="match status" value="1"/>
</dbReference>
<feature type="domain" description="PUM-HD" evidence="6">
    <location>
        <begin position="225"/>
        <end position="567"/>
    </location>
</feature>
<dbReference type="STRING" id="429701.A0A2G9G7R5"/>
<evidence type="ECO:0000256" key="3">
    <source>
        <dbReference type="ARBA" id="ARBA00022884"/>
    </source>
</evidence>
<comment type="caution">
    <text evidence="7">The sequence shown here is derived from an EMBL/GenBank/DDBJ whole genome shotgun (WGS) entry which is preliminary data.</text>
</comment>
<dbReference type="SUPFAM" id="SSF48371">
    <property type="entry name" value="ARM repeat"/>
    <property type="match status" value="1"/>
</dbReference>
<accession>A0A2G9G7R5</accession>
<dbReference type="Proteomes" id="UP000231279">
    <property type="component" value="Unassembled WGS sequence"/>
</dbReference>
<dbReference type="InterPro" id="IPR001313">
    <property type="entry name" value="Pumilio_RNA-bd_rpt"/>
</dbReference>
<dbReference type="InterPro" id="IPR033133">
    <property type="entry name" value="PUM-HD"/>
</dbReference>
<dbReference type="EMBL" id="NKXS01006466">
    <property type="protein sequence ID" value="PIN01339.1"/>
    <property type="molecule type" value="Genomic_DNA"/>
</dbReference>
<dbReference type="GO" id="GO:0006417">
    <property type="term" value="P:regulation of translation"/>
    <property type="evidence" value="ECO:0007669"/>
    <property type="project" value="UniProtKB-KW"/>
</dbReference>
<dbReference type="Pfam" id="PF00806">
    <property type="entry name" value="PUF"/>
    <property type="match status" value="8"/>
</dbReference>
<feature type="repeat" description="Pumilio" evidence="5">
    <location>
        <begin position="430"/>
        <end position="465"/>
    </location>
</feature>
<gene>
    <name evidence="7" type="ORF">CDL12_26150</name>
</gene>
<keyword evidence="1" id="KW-0677">Repeat</keyword>
<dbReference type="CDD" id="cd07920">
    <property type="entry name" value="Pumilio"/>
    <property type="match status" value="1"/>
</dbReference>
<sequence>MNGFFSPMDSQSWMNASPFPADSNRRQLPSAAANAALFDITNQHQFNNGSSSSAAAASAAGYRLNGGVSGNREETNPTHFNRLWAMNSVGQSNPSYFNNSNYDANPLELEFNRLNLSVQSNSSDLIAPSPVYNSALGPTGSAAGGPNVWGNQSGSINLNSPNFSYEQPPLSIADIQRLRVLSAAQSRFNPLGCENPFNFNRNNVNSHYRSASTNRFDSNSTLNRYNSSLYRQSRYRQNFLSASLEELRDEIFSMAKDQYGCRFLQDKLKEGNPQGIEIIFWELKDHICELMKDQFGNYIMQELFRVCNEEQINELLLLAVNDDRSFKDICIDMHGTRAVQKLLDHLTTREQKSLVISILRRITIALTKSLNGHHVILHCLKNFSVQDNKHILDEVADKCLEIATDRSGCCVLQQCLGQAHEEPRERLIAEITSNALILSEHPYGNYVVQYILGLQIPRVTAAVISQLSGNFVSLSMNKYGSNVVEKFLKMFDDDSEKVVSVIEEIIYSPNFLRVLQDPYGNYVAQSALTFSKGPIRHALINRILINYAFLHSHPHGKRVLSRTRVSRQRT</sequence>
<dbReference type="GO" id="GO:0005737">
    <property type="term" value="C:cytoplasm"/>
    <property type="evidence" value="ECO:0007669"/>
    <property type="project" value="TreeGrafter"/>
</dbReference>
<feature type="repeat" description="Pumilio" evidence="5">
    <location>
        <begin position="282"/>
        <end position="317"/>
    </location>
</feature>
<evidence type="ECO:0000256" key="2">
    <source>
        <dbReference type="ARBA" id="ARBA00022845"/>
    </source>
</evidence>
<evidence type="ECO:0000313" key="7">
    <source>
        <dbReference type="EMBL" id="PIN01339.1"/>
    </source>
</evidence>
<proteinExistence type="predicted"/>
<feature type="repeat" description="Pumilio" evidence="5">
    <location>
        <begin position="466"/>
        <end position="503"/>
    </location>
</feature>
<name>A0A2G9G7R5_9LAMI</name>
<comment type="function">
    <text evidence="4">Sequence-specific RNA-binding protein that regulates translation and mRNA stability by binding the 3'-UTR of target mRNAs.</text>
</comment>
<dbReference type="OrthoDB" id="668540at2759"/>
<feature type="repeat" description="Pumilio" evidence="5">
    <location>
        <begin position="246"/>
        <end position="281"/>
    </location>
</feature>
<reference evidence="8" key="1">
    <citation type="journal article" date="2018" name="Gigascience">
        <title>Genome assembly of the Pink Ipe (Handroanthus impetiginosus, Bignoniaceae), a highly valued, ecologically keystone Neotropical timber forest tree.</title>
        <authorList>
            <person name="Silva-Junior O.B."/>
            <person name="Grattapaglia D."/>
            <person name="Novaes E."/>
            <person name="Collevatti R.G."/>
        </authorList>
    </citation>
    <scope>NUCLEOTIDE SEQUENCE [LARGE SCALE GENOMIC DNA]</scope>
    <source>
        <strain evidence="8">cv. UFG-1</strain>
    </source>
</reference>
<feature type="repeat" description="Pumilio" evidence="5">
    <location>
        <begin position="319"/>
        <end position="357"/>
    </location>
</feature>
<dbReference type="Gene3D" id="1.25.10.10">
    <property type="entry name" value="Leucine-rich Repeat Variant"/>
    <property type="match status" value="1"/>
</dbReference>
<evidence type="ECO:0000259" key="6">
    <source>
        <dbReference type="PROSITE" id="PS50303"/>
    </source>
</evidence>
<evidence type="ECO:0000256" key="4">
    <source>
        <dbReference type="ARBA" id="ARBA00058490"/>
    </source>
</evidence>
<feature type="repeat" description="Pumilio" evidence="5">
    <location>
        <begin position="394"/>
        <end position="429"/>
    </location>
</feature>
<keyword evidence="2" id="KW-0810">Translation regulation</keyword>
<evidence type="ECO:0000256" key="1">
    <source>
        <dbReference type="ARBA" id="ARBA00022737"/>
    </source>
</evidence>
<dbReference type="GO" id="GO:0003729">
    <property type="term" value="F:mRNA binding"/>
    <property type="evidence" value="ECO:0007669"/>
    <property type="project" value="TreeGrafter"/>
</dbReference>
<evidence type="ECO:0000256" key="5">
    <source>
        <dbReference type="PROSITE-ProRule" id="PRU00317"/>
    </source>
</evidence>
<dbReference type="PANTHER" id="PTHR12537">
    <property type="entry name" value="RNA BINDING PROTEIN PUMILIO-RELATED"/>
    <property type="match status" value="1"/>
</dbReference>
<dbReference type="SMART" id="SM00025">
    <property type="entry name" value="Pumilio"/>
    <property type="match status" value="8"/>
</dbReference>
<dbReference type="AlphaFoldDB" id="A0A2G9G7R5"/>
<keyword evidence="8" id="KW-1185">Reference proteome</keyword>
<keyword evidence="3" id="KW-0694">RNA-binding</keyword>
<dbReference type="PANTHER" id="PTHR12537:SF129">
    <property type="entry name" value="PUMILIO HOMOLOG 15-LIKE"/>
    <property type="match status" value="1"/>
</dbReference>